<evidence type="ECO:0000259" key="1">
    <source>
        <dbReference type="Pfam" id="PF13358"/>
    </source>
</evidence>
<dbReference type="InterPro" id="IPR038717">
    <property type="entry name" value="Tc1-like_DDE_dom"/>
</dbReference>
<dbReference type="GO" id="GO:0003676">
    <property type="term" value="F:nucleic acid binding"/>
    <property type="evidence" value="ECO:0007669"/>
    <property type="project" value="InterPro"/>
</dbReference>
<feature type="domain" description="Tc1-like transposase DDE" evidence="1">
    <location>
        <begin position="56"/>
        <end position="201"/>
    </location>
</feature>
<dbReference type="Gene3D" id="3.30.420.10">
    <property type="entry name" value="Ribonuclease H-like superfamily/Ribonuclease H"/>
    <property type="match status" value="2"/>
</dbReference>
<dbReference type="EMBL" id="BMAU01021248">
    <property type="protein sequence ID" value="GFY05058.1"/>
    <property type="molecule type" value="Genomic_DNA"/>
</dbReference>
<organism evidence="2 3">
    <name type="scientific">Trichonephila clavipes</name>
    <name type="common">Golden silk orbweaver</name>
    <name type="synonym">Nephila clavipes</name>
    <dbReference type="NCBI Taxonomy" id="2585209"/>
    <lineage>
        <taxon>Eukaryota</taxon>
        <taxon>Metazoa</taxon>
        <taxon>Ecdysozoa</taxon>
        <taxon>Arthropoda</taxon>
        <taxon>Chelicerata</taxon>
        <taxon>Arachnida</taxon>
        <taxon>Araneae</taxon>
        <taxon>Araneomorphae</taxon>
        <taxon>Entelegynae</taxon>
        <taxon>Araneoidea</taxon>
        <taxon>Nephilidae</taxon>
        <taxon>Trichonephila</taxon>
    </lineage>
</organism>
<dbReference type="InterPro" id="IPR036397">
    <property type="entry name" value="RNaseH_sf"/>
</dbReference>
<protein>
    <submittedName>
        <fullName evidence="2">Transposable element Tcb2 transposase</fullName>
    </submittedName>
</protein>
<dbReference type="Proteomes" id="UP000887159">
    <property type="component" value="Unassembled WGS sequence"/>
</dbReference>
<proteinExistence type="predicted"/>
<sequence>MGRQVSWFTVARHLHKGGIFVRRSERCLPLKVDHRRHRLQWRREHKNWTFNQWSHVLFTDESRFSTRSDSQRVLICREIGTRFYTSNIKERHHYGGPGFLVWGGIMLNGETELHIFDRGSVIGDRYCEEVLLPHVCLFRGDIGPDFIFMDDNARTHRTIAVEDLLESENITRMDWPAYSPDLNPIEHVWDALGRRIAARSHHPENTHQLKQILIEEWVLLPCQVIYSQFGLAIHQNDHQARRRFVEWAQNEIAVVPDLHKRILFSDEAHFWLNGYVNKQNCRIWSEANPQVYVETPLHPEKLTVWCALWAGGILLQKR</sequence>
<evidence type="ECO:0000313" key="2">
    <source>
        <dbReference type="EMBL" id="GFY05058.1"/>
    </source>
</evidence>
<reference evidence="2" key="1">
    <citation type="submission" date="2020-08" db="EMBL/GenBank/DDBJ databases">
        <title>Multicomponent nature underlies the extraordinary mechanical properties of spider dragline silk.</title>
        <authorList>
            <person name="Kono N."/>
            <person name="Nakamura H."/>
            <person name="Mori M."/>
            <person name="Yoshida Y."/>
            <person name="Ohtoshi R."/>
            <person name="Malay A.D."/>
            <person name="Moran D.A.P."/>
            <person name="Tomita M."/>
            <person name="Numata K."/>
            <person name="Arakawa K."/>
        </authorList>
    </citation>
    <scope>NUCLEOTIDE SEQUENCE</scope>
</reference>
<gene>
    <name evidence="2" type="ORF">TNCV_561901</name>
</gene>
<comment type="caution">
    <text evidence="2">The sequence shown here is derived from an EMBL/GenBank/DDBJ whole genome shotgun (WGS) entry which is preliminary data.</text>
</comment>
<accession>A0A8X6SDL5</accession>
<dbReference type="PANTHER" id="PTHR47326">
    <property type="entry name" value="TRANSPOSABLE ELEMENT TC3 TRANSPOSASE-LIKE PROTEIN"/>
    <property type="match status" value="1"/>
</dbReference>
<dbReference type="Pfam" id="PF13358">
    <property type="entry name" value="DDE_3"/>
    <property type="match status" value="1"/>
</dbReference>
<dbReference type="PANTHER" id="PTHR47326:SF1">
    <property type="entry name" value="HTH PSQ-TYPE DOMAIN-CONTAINING PROTEIN"/>
    <property type="match status" value="1"/>
</dbReference>
<name>A0A8X6SDL5_TRICX</name>
<evidence type="ECO:0000313" key="3">
    <source>
        <dbReference type="Proteomes" id="UP000887159"/>
    </source>
</evidence>
<dbReference type="AlphaFoldDB" id="A0A8X6SDL5"/>
<keyword evidence="3" id="KW-1185">Reference proteome</keyword>